<keyword evidence="7" id="KW-1185">Reference proteome</keyword>
<reference evidence="6 7" key="1">
    <citation type="submission" date="2019-08" db="EMBL/GenBank/DDBJ databases">
        <title>Deep-cultivation of Planctomycetes and their phenomic and genomic characterization uncovers novel biology.</title>
        <authorList>
            <person name="Wiegand S."/>
            <person name="Jogler M."/>
            <person name="Boedeker C."/>
            <person name="Pinto D."/>
            <person name="Vollmers J."/>
            <person name="Rivas-Marin E."/>
            <person name="Kohn T."/>
            <person name="Peeters S.H."/>
            <person name="Heuer A."/>
            <person name="Rast P."/>
            <person name="Oberbeckmann S."/>
            <person name="Bunk B."/>
            <person name="Jeske O."/>
            <person name="Meyerdierks A."/>
            <person name="Storesund J.E."/>
            <person name="Kallscheuer N."/>
            <person name="Luecker S."/>
            <person name="Lage O.M."/>
            <person name="Pohl T."/>
            <person name="Merkel B.J."/>
            <person name="Hornburger P."/>
            <person name="Mueller R.-W."/>
            <person name="Bruemmer F."/>
            <person name="Labrenz M."/>
            <person name="Spormann A.M."/>
            <person name="Op den Camp H."/>
            <person name="Overmann J."/>
            <person name="Amann R."/>
            <person name="Jetten M.S.M."/>
            <person name="Mascher T."/>
            <person name="Medema M.H."/>
            <person name="Devos D.P."/>
            <person name="Kaster A.-K."/>
            <person name="Ovreas L."/>
            <person name="Rohde M."/>
            <person name="Galperin M.Y."/>
            <person name="Jogler C."/>
        </authorList>
    </citation>
    <scope>NUCLEOTIDE SEQUENCE [LARGE SCALE GENOMIC DNA]</scope>
    <source>
        <strain evidence="6 7">UC8</strain>
    </source>
</reference>
<evidence type="ECO:0000256" key="1">
    <source>
        <dbReference type="ARBA" id="ARBA00023015"/>
    </source>
</evidence>
<gene>
    <name evidence="6" type="ORF">UC8_06810</name>
</gene>
<dbReference type="NCBIfam" id="TIGR02937">
    <property type="entry name" value="sigma70-ECF"/>
    <property type="match status" value="1"/>
</dbReference>
<dbReference type="OrthoDB" id="281047at2"/>
<dbReference type="Gene3D" id="1.10.1740.10">
    <property type="match status" value="1"/>
</dbReference>
<evidence type="ECO:0000256" key="3">
    <source>
        <dbReference type="ARBA" id="ARBA00023125"/>
    </source>
</evidence>
<proteinExistence type="predicted"/>
<protein>
    <submittedName>
        <fullName evidence="6">RNA polymerase sigma factor RpoE</fullName>
    </submittedName>
</protein>
<evidence type="ECO:0000256" key="4">
    <source>
        <dbReference type="ARBA" id="ARBA00023163"/>
    </source>
</evidence>
<dbReference type="PANTHER" id="PTHR43133:SF8">
    <property type="entry name" value="RNA POLYMERASE SIGMA FACTOR HI_1459-RELATED"/>
    <property type="match status" value="1"/>
</dbReference>
<accession>A0A5B9QXP1</accession>
<dbReference type="InterPro" id="IPR039425">
    <property type="entry name" value="RNA_pol_sigma-70-like"/>
</dbReference>
<keyword evidence="2" id="KW-0731">Sigma factor</keyword>
<dbReference type="EMBL" id="CP042914">
    <property type="protein sequence ID" value="QEG38723.1"/>
    <property type="molecule type" value="Genomic_DNA"/>
</dbReference>
<dbReference type="GO" id="GO:0016987">
    <property type="term" value="F:sigma factor activity"/>
    <property type="evidence" value="ECO:0007669"/>
    <property type="project" value="UniProtKB-KW"/>
</dbReference>
<keyword evidence="1" id="KW-0805">Transcription regulation</keyword>
<dbReference type="KEGG" id="rul:UC8_06810"/>
<dbReference type="GO" id="GO:0006352">
    <property type="term" value="P:DNA-templated transcription initiation"/>
    <property type="evidence" value="ECO:0007669"/>
    <property type="project" value="InterPro"/>
</dbReference>
<dbReference type="InterPro" id="IPR014284">
    <property type="entry name" value="RNA_pol_sigma-70_dom"/>
</dbReference>
<dbReference type="GO" id="GO:0003677">
    <property type="term" value="F:DNA binding"/>
    <property type="evidence" value="ECO:0007669"/>
    <property type="project" value="UniProtKB-KW"/>
</dbReference>
<dbReference type="InterPro" id="IPR013325">
    <property type="entry name" value="RNA_pol_sigma_r2"/>
</dbReference>
<dbReference type="InterPro" id="IPR007627">
    <property type="entry name" value="RNA_pol_sigma70_r2"/>
</dbReference>
<name>A0A5B9QXP1_9BACT</name>
<dbReference type="RefSeq" id="WP_148080083.1">
    <property type="nucleotide sequence ID" value="NZ_CP042914.1"/>
</dbReference>
<dbReference type="Pfam" id="PF04542">
    <property type="entry name" value="Sigma70_r2"/>
    <property type="match status" value="1"/>
</dbReference>
<organism evidence="6 7">
    <name type="scientific">Roseimaritima ulvae</name>
    <dbReference type="NCBI Taxonomy" id="980254"/>
    <lineage>
        <taxon>Bacteria</taxon>
        <taxon>Pseudomonadati</taxon>
        <taxon>Planctomycetota</taxon>
        <taxon>Planctomycetia</taxon>
        <taxon>Pirellulales</taxon>
        <taxon>Pirellulaceae</taxon>
        <taxon>Roseimaritima</taxon>
    </lineage>
</organism>
<evidence type="ECO:0000313" key="6">
    <source>
        <dbReference type="EMBL" id="QEG38723.1"/>
    </source>
</evidence>
<dbReference type="AlphaFoldDB" id="A0A5B9QXP1"/>
<keyword evidence="3" id="KW-0238">DNA-binding</keyword>
<feature type="domain" description="RNA polymerase sigma-70 region 2" evidence="5">
    <location>
        <begin position="39"/>
        <end position="104"/>
    </location>
</feature>
<evidence type="ECO:0000256" key="2">
    <source>
        <dbReference type="ARBA" id="ARBA00023082"/>
    </source>
</evidence>
<sequence length="201" mass="23242">MAKVPFPWRSGCILETTSATLLNRLHDKPDQAAWQDFAQLYSPMVYAWGRRLGLSDADANDLTQDVLLTLLRQMPEFRYDPQKSFRGWLRTVAVNRARDFLRRAHHKNQPLEGAEYRVAEDFDEVAFISDREYEQALSQRVLAFIRTAFEETTWKACWLTVVEGRLPADVAGELGITVNAVYLAKARVLRRLRLELAVWLD</sequence>
<evidence type="ECO:0000259" key="5">
    <source>
        <dbReference type="Pfam" id="PF04542"/>
    </source>
</evidence>
<dbReference type="PANTHER" id="PTHR43133">
    <property type="entry name" value="RNA POLYMERASE ECF-TYPE SIGMA FACTO"/>
    <property type="match status" value="1"/>
</dbReference>
<keyword evidence="4" id="KW-0804">Transcription</keyword>
<dbReference type="Proteomes" id="UP000325286">
    <property type="component" value="Chromosome"/>
</dbReference>
<dbReference type="SUPFAM" id="SSF88946">
    <property type="entry name" value="Sigma2 domain of RNA polymerase sigma factors"/>
    <property type="match status" value="1"/>
</dbReference>
<evidence type="ECO:0000313" key="7">
    <source>
        <dbReference type="Proteomes" id="UP000325286"/>
    </source>
</evidence>